<dbReference type="InterPro" id="IPR036621">
    <property type="entry name" value="Anticodon-bd_dom_sf"/>
</dbReference>
<dbReference type="HOGENOM" id="CLU_016739_0_0_1"/>
<comment type="catalytic activity">
    <reaction evidence="9">
        <text>tRNA(Pro) + L-proline + ATP = L-prolyl-tRNA(Pro) + AMP + diphosphate</text>
        <dbReference type="Rhea" id="RHEA:14305"/>
        <dbReference type="Rhea" id="RHEA-COMP:9700"/>
        <dbReference type="Rhea" id="RHEA-COMP:9702"/>
        <dbReference type="ChEBI" id="CHEBI:30616"/>
        <dbReference type="ChEBI" id="CHEBI:33019"/>
        <dbReference type="ChEBI" id="CHEBI:60039"/>
        <dbReference type="ChEBI" id="CHEBI:78442"/>
        <dbReference type="ChEBI" id="CHEBI:78532"/>
        <dbReference type="ChEBI" id="CHEBI:456215"/>
        <dbReference type="EC" id="6.1.1.15"/>
    </reaction>
</comment>
<dbReference type="EC" id="6.1.1.15" evidence="2"/>
<keyword evidence="6" id="KW-0648">Protein biosynthesis</keyword>
<dbReference type="eggNOG" id="KOG2324">
    <property type="taxonomic scope" value="Eukaryota"/>
</dbReference>
<dbReference type="InterPro" id="IPR004500">
    <property type="entry name" value="Pro-tRNA-synth_IIa_bac-type"/>
</dbReference>
<keyword evidence="4" id="KW-0547">Nucleotide-binding</keyword>
<reference evidence="11 12" key="1">
    <citation type="journal article" date="2009" name="Nature">
        <title>Evolution of pathogenicity and sexual reproduction in eight Candida genomes.</title>
        <authorList>
            <person name="Butler G."/>
            <person name="Rasmussen M.D."/>
            <person name="Lin M.F."/>
            <person name="Santos M.A."/>
            <person name="Sakthikumar S."/>
            <person name="Munro C.A."/>
            <person name="Rheinbay E."/>
            <person name="Grabherr M."/>
            <person name="Forche A."/>
            <person name="Reedy J.L."/>
            <person name="Agrafioti I."/>
            <person name="Arnaud M.B."/>
            <person name="Bates S."/>
            <person name="Brown A.J."/>
            <person name="Brunke S."/>
            <person name="Costanzo M.C."/>
            <person name="Fitzpatrick D.A."/>
            <person name="de Groot P.W."/>
            <person name="Harris D."/>
            <person name="Hoyer L.L."/>
            <person name="Hube B."/>
            <person name="Klis F.M."/>
            <person name="Kodira C."/>
            <person name="Lennard N."/>
            <person name="Logue M.E."/>
            <person name="Martin R."/>
            <person name="Neiman A.M."/>
            <person name="Nikolaou E."/>
            <person name="Quail M.A."/>
            <person name="Quinn J."/>
            <person name="Santos M.C."/>
            <person name="Schmitzberger F.F."/>
            <person name="Sherlock G."/>
            <person name="Shah P."/>
            <person name="Silverstein K.A."/>
            <person name="Skrzypek M.S."/>
            <person name="Soll D."/>
            <person name="Staggs R."/>
            <person name="Stansfield I."/>
            <person name="Stumpf M.P."/>
            <person name="Sudbery P.E."/>
            <person name="Srikantha T."/>
            <person name="Zeng Q."/>
            <person name="Berman J."/>
            <person name="Berriman M."/>
            <person name="Heitman J."/>
            <person name="Gow N.A."/>
            <person name="Lorenz M.C."/>
            <person name="Birren B.W."/>
            <person name="Kellis M."/>
            <person name="Cuomo C.A."/>
        </authorList>
    </citation>
    <scope>NUCLEOTIDE SEQUENCE [LARGE SCALE GENOMIC DNA]</scope>
    <source>
        <strain evidence="12">ATCC 11503 / BCRC 21390 / CBS 2605 / JCM 1781 / NBRC 1676 / NRRL YB-4239</strain>
    </source>
</reference>
<dbReference type="InterPro" id="IPR002316">
    <property type="entry name" value="Pro-tRNA-ligase_IIa"/>
</dbReference>
<evidence type="ECO:0000256" key="4">
    <source>
        <dbReference type="ARBA" id="ARBA00022741"/>
    </source>
</evidence>
<accession>A5DS48</accession>
<proteinExistence type="inferred from homology"/>
<dbReference type="GO" id="GO:0006433">
    <property type="term" value="P:prolyl-tRNA aminoacylation"/>
    <property type="evidence" value="ECO:0007669"/>
    <property type="project" value="InterPro"/>
</dbReference>
<dbReference type="OMA" id="NCDYAAN"/>
<dbReference type="AlphaFoldDB" id="A5DS48"/>
<dbReference type="InParanoid" id="A5DS48"/>
<dbReference type="OrthoDB" id="10267474at2759"/>
<dbReference type="PRINTS" id="PR01046">
    <property type="entry name" value="TRNASYNTHPRO"/>
</dbReference>
<evidence type="ECO:0000256" key="9">
    <source>
        <dbReference type="ARBA" id="ARBA00047671"/>
    </source>
</evidence>
<keyword evidence="5" id="KW-0067">ATP-binding</keyword>
<dbReference type="SUPFAM" id="SSF55681">
    <property type="entry name" value="Class II aaRS and biotin synthetases"/>
    <property type="match status" value="1"/>
</dbReference>
<dbReference type="Proteomes" id="UP000001996">
    <property type="component" value="Unassembled WGS sequence"/>
</dbReference>
<keyword evidence="12" id="KW-1185">Reference proteome</keyword>
<protein>
    <recommendedName>
        <fullName evidence="2">proline--tRNA ligase</fullName>
        <ecNumber evidence="2">6.1.1.15</ecNumber>
    </recommendedName>
    <alternativeName>
        <fullName evidence="8">Prolyl-tRNA synthetase</fullName>
    </alternativeName>
</protein>
<dbReference type="KEGG" id="lel:PVL30_000177"/>
<dbReference type="SUPFAM" id="SSF52954">
    <property type="entry name" value="Class II aaRS ABD-related"/>
    <property type="match status" value="1"/>
</dbReference>
<evidence type="ECO:0000259" key="10">
    <source>
        <dbReference type="PROSITE" id="PS50862"/>
    </source>
</evidence>
<dbReference type="InterPro" id="IPR006195">
    <property type="entry name" value="aa-tRNA-synth_II"/>
</dbReference>
<dbReference type="GeneID" id="5235549"/>
<name>A5DS48_LODEL</name>
<dbReference type="Gene3D" id="3.40.50.800">
    <property type="entry name" value="Anticodon-binding domain"/>
    <property type="match status" value="1"/>
</dbReference>
<dbReference type="EMBL" id="CH981524">
    <property type="protein sequence ID" value="EDK42006.1"/>
    <property type="molecule type" value="Genomic_DNA"/>
</dbReference>
<dbReference type="STRING" id="379508.A5DS48"/>
<feature type="domain" description="Aminoacyl-transfer RNA synthetases class-II family profile" evidence="10">
    <location>
        <begin position="48"/>
        <end position="436"/>
    </location>
</feature>
<dbReference type="VEuPathDB" id="FungiDB:LELG_00184"/>
<keyword evidence="3" id="KW-0436">Ligase</keyword>
<dbReference type="Pfam" id="PF00587">
    <property type="entry name" value="tRNA-synt_2b"/>
    <property type="match status" value="1"/>
</dbReference>
<dbReference type="Gene3D" id="3.30.930.10">
    <property type="entry name" value="Bira Bifunctional Protein, Domain 2"/>
    <property type="match status" value="2"/>
</dbReference>
<dbReference type="InterPro" id="IPR002314">
    <property type="entry name" value="aa-tRNA-synt_IIb"/>
</dbReference>
<evidence type="ECO:0000256" key="7">
    <source>
        <dbReference type="ARBA" id="ARBA00023146"/>
    </source>
</evidence>
<dbReference type="PANTHER" id="PTHR42753:SF2">
    <property type="entry name" value="PROLINE--TRNA LIGASE"/>
    <property type="match status" value="1"/>
</dbReference>
<evidence type="ECO:0000256" key="2">
    <source>
        <dbReference type="ARBA" id="ARBA00012831"/>
    </source>
</evidence>
<dbReference type="NCBIfam" id="TIGR00409">
    <property type="entry name" value="proS_fam_II"/>
    <property type="match status" value="1"/>
</dbReference>
<dbReference type="FunCoup" id="A5DS48">
    <property type="interactions" value="413"/>
</dbReference>
<dbReference type="GO" id="GO:0005524">
    <property type="term" value="F:ATP binding"/>
    <property type="evidence" value="ECO:0007669"/>
    <property type="project" value="UniProtKB-KW"/>
</dbReference>
<dbReference type="GO" id="GO:0005739">
    <property type="term" value="C:mitochondrion"/>
    <property type="evidence" value="ECO:0007669"/>
    <property type="project" value="TreeGrafter"/>
</dbReference>
<evidence type="ECO:0000256" key="3">
    <source>
        <dbReference type="ARBA" id="ARBA00022598"/>
    </source>
</evidence>
<evidence type="ECO:0000256" key="1">
    <source>
        <dbReference type="ARBA" id="ARBA00008226"/>
    </source>
</evidence>
<organism evidence="11 12">
    <name type="scientific">Lodderomyces elongisporus (strain ATCC 11503 / CBS 2605 / JCM 1781 / NBRC 1676 / NRRL YB-4239)</name>
    <name type="common">Yeast</name>
    <name type="synonym">Saccharomyces elongisporus</name>
    <dbReference type="NCBI Taxonomy" id="379508"/>
    <lineage>
        <taxon>Eukaryota</taxon>
        <taxon>Fungi</taxon>
        <taxon>Dikarya</taxon>
        <taxon>Ascomycota</taxon>
        <taxon>Saccharomycotina</taxon>
        <taxon>Pichiomycetes</taxon>
        <taxon>Debaryomycetaceae</taxon>
        <taxon>Candida/Lodderomyces clade</taxon>
        <taxon>Lodderomyces</taxon>
    </lineage>
</organism>
<dbReference type="InterPro" id="IPR045864">
    <property type="entry name" value="aa-tRNA-synth_II/BPL/LPL"/>
</dbReference>
<gene>
    <name evidence="11" type="ORF">LELG_00184</name>
</gene>
<evidence type="ECO:0000256" key="6">
    <source>
        <dbReference type="ARBA" id="ARBA00022917"/>
    </source>
</evidence>
<evidence type="ECO:0000313" key="12">
    <source>
        <dbReference type="Proteomes" id="UP000001996"/>
    </source>
</evidence>
<dbReference type="GO" id="GO:0004827">
    <property type="term" value="F:proline-tRNA ligase activity"/>
    <property type="evidence" value="ECO:0007669"/>
    <property type="project" value="UniProtKB-EC"/>
</dbReference>
<dbReference type="PROSITE" id="PS50862">
    <property type="entry name" value="AA_TRNA_LIGASE_II"/>
    <property type="match status" value="1"/>
</dbReference>
<evidence type="ECO:0000256" key="8">
    <source>
        <dbReference type="ARBA" id="ARBA00029731"/>
    </source>
</evidence>
<dbReference type="InterPro" id="IPR050062">
    <property type="entry name" value="Pro-tRNA_synthetase"/>
</dbReference>
<sequence length="557" mass="63762">MIKRVPKLYCHQLGKFKTDIQVPTHELLAKLGIISYPHSGLVHWGKTGLLIQDKINGIVRENLDHLGYEELKLSLLSHKNLWLQTGRWHQPDLFKLQNDEYLLAPTAEEEITEYVKRSIQSYKHLPVGYYQINEKFRAEKRPRGGLLRGREFLMKDAYSFDIDETSALKTYESMVNAYHNIFREIGVPYVKAQADSGDIGGDLSHEWHLLNQNGEDTVFTCDSCGHTSNVEKTIAYPTEEEIKNSKGGEEVAVKYFTTEDRDTLVCAYYPVNRQLEPKFMLEDIPDLDLKDKRLQEEIILAFEANENEFSKSVVRVMDARLNSRSNFPDFPINFTNKSMITTLTEVPIVLARAGEVCGECEEGHLQESNAIEIGHTFYLGEKYSKPLNLTVEVPTNDNGNTLESRFVKMGCYGIGISRIIAAVAEINRDDRGLRWPASIAPWEATIITDDASKVEAVESQLMQIDCRLDGRDERFGYKFKASTTMGIPLIIVLGKSFPHVEIEIRGILKHGWEEHLKSLNKEIDFVWDIEYKDGTPVKCFVEKDHLTFVVKQLLRFM</sequence>
<evidence type="ECO:0000256" key="5">
    <source>
        <dbReference type="ARBA" id="ARBA00022840"/>
    </source>
</evidence>
<comment type="similarity">
    <text evidence="1">Belongs to the class-II aminoacyl-tRNA synthetase family.</text>
</comment>
<evidence type="ECO:0000313" key="11">
    <source>
        <dbReference type="EMBL" id="EDK42006.1"/>
    </source>
</evidence>
<keyword evidence="7 11" id="KW-0030">Aminoacyl-tRNA synthetase</keyword>
<dbReference type="PANTHER" id="PTHR42753">
    <property type="entry name" value="MITOCHONDRIAL RIBOSOME PROTEIN L39/PROLYL-TRNA LIGASE FAMILY MEMBER"/>
    <property type="match status" value="1"/>
</dbReference>